<name>A0A4Q2D704_9AGAR</name>
<proteinExistence type="predicted"/>
<dbReference type="Proteomes" id="UP000290288">
    <property type="component" value="Unassembled WGS sequence"/>
</dbReference>
<dbReference type="OrthoDB" id="9991317at2759"/>
<reference evidence="2 3" key="1">
    <citation type="submission" date="2019-01" db="EMBL/GenBank/DDBJ databases">
        <title>Draft genome sequence of Psathyrella aberdarensis IHI B618.</title>
        <authorList>
            <person name="Buettner E."/>
            <person name="Kellner H."/>
        </authorList>
    </citation>
    <scope>NUCLEOTIDE SEQUENCE [LARGE SCALE GENOMIC DNA]</scope>
    <source>
        <strain evidence="2 3">IHI B618</strain>
    </source>
</reference>
<evidence type="ECO:0000313" key="2">
    <source>
        <dbReference type="EMBL" id="RXW14361.1"/>
    </source>
</evidence>
<dbReference type="AlphaFoldDB" id="A0A4Q2D704"/>
<sequence>MLAYRTSIELLPLAAGLDKTIELRHAALVGISELACEAVAFALQCGDPKVAVEWLEASRCLVWGQVNNLRTPVEDLRRCHGGLAERFSTVSAALERAGTREGPYGMDGTDEEDIKTTIALQKEAVAHVELAAEYETLLTKIRSQLGFEHFLMAPSFEDSVKNMPQSGYVIVVNVSKTACDAICFSPGTTEPLHVPLPDFSFDKAMELRNTLQTKITSLGLRTRSRNSETKGDWIPRALMPFKGKKADRDRGVIPGILKELWVSLVKPILDRLGIQLEAPGRTPIPGVTKEAQMVAGSLKEYNHPSLTLSGTSATVSAILQQLEKHTWLHFACHAYQDPLEPLQSGFFLHDGKLTISEIIKLDVKNIKFAYLSACQTSTGDENLSEEAVHLAAGMLAAGRCRGVVATMWSIRDQEAPDMAKDFYRYLLKHSKSGMDSSLTAYALDYAVGRLRDRVGQSDQDFLAWLPYVHFGA</sequence>
<gene>
    <name evidence="2" type="ORF">EST38_g11494</name>
</gene>
<dbReference type="InterPro" id="IPR024983">
    <property type="entry name" value="CHAT_dom"/>
</dbReference>
<accession>A0A4Q2D704</accession>
<organism evidence="2 3">
    <name type="scientific">Candolleomyces aberdarensis</name>
    <dbReference type="NCBI Taxonomy" id="2316362"/>
    <lineage>
        <taxon>Eukaryota</taxon>
        <taxon>Fungi</taxon>
        <taxon>Dikarya</taxon>
        <taxon>Basidiomycota</taxon>
        <taxon>Agaricomycotina</taxon>
        <taxon>Agaricomycetes</taxon>
        <taxon>Agaricomycetidae</taxon>
        <taxon>Agaricales</taxon>
        <taxon>Agaricineae</taxon>
        <taxon>Psathyrellaceae</taxon>
        <taxon>Candolleomyces</taxon>
    </lineage>
</organism>
<dbReference type="STRING" id="2316362.A0A4Q2D704"/>
<protein>
    <recommendedName>
        <fullName evidence="1">CHAT domain-containing protein</fullName>
    </recommendedName>
</protein>
<comment type="caution">
    <text evidence="2">The sequence shown here is derived from an EMBL/GenBank/DDBJ whole genome shotgun (WGS) entry which is preliminary data.</text>
</comment>
<evidence type="ECO:0000259" key="1">
    <source>
        <dbReference type="Pfam" id="PF12770"/>
    </source>
</evidence>
<evidence type="ECO:0000313" key="3">
    <source>
        <dbReference type="Proteomes" id="UP000290288"/>
    </source>
</evidence>
<feature type="domain" description="CHAT" evidence="1">
    <location>
        <begin position="282"/>
        <end position="448"/>
    </location>
</feature>
<dbReference type="EMBL" id="SDEE01000713">
    <property type="protein sequence ID" value="RXW14361.1"/>
    <property type="molecule type" value="Genomic_DNA"/>
</dbReference>
<dbReference type="Pfam" id="PF12770">
    <property type="entry name" value="CHAT"/>
    <property type="match status" value="1"/>
</dbReference>
<keyword evidence="3" id="KW-1185">Reference proteome</keyword>